<accession>A0ABY4Y5A5</accession>
<dbReference type="Pfam" id="PF04430">
    <property type="entry name" value="DUF498"/>
    <property type="match status" value="1"/>
</dbReference>
<dbReference type="RefSeq" id="WP_252578885.1">
    <property type="nucleotide sequence ID" value="NZ_CP071527.1"/>
</dbReference>
<dbReference type="SUPFAM" id="SSF64076">
    <property type="entry name" value="MTH938-like"/>
    <property type="match status" value="1"/>
</dbReference>
<evidence type="ECO:0000313" key="1">
    <source>
        <dbReference type="EMBL" id="USQ12676.1"/>
    </source>
</evidence>
<dbReference type="Gene3D" id="3.40.1230.10">
    <property type="entry name" value="MTH938-like"/>
    <property type="match status" value="1"/>
</dbReference>
<evidence type="ECO:0000313" key="2">
    <source>
        <dbReference type="Proteomes" id="UP001057474"/>
    </source>
</evidence>
<protein>
    <submittedName>
        <fullName evidence="1">Uncharacterized protein</fullName>
    </submittedName>
</protein>
<dbReference type="InterPro" id="IPR036748">
    <property type="entry name" value="MTH938-like_sf"/>
</dbReference>
<organism evidence="1 2">
    <name type="scientific">Legionella lytica</name>
    <dbReference type="NCBI Taxonomy" id="96232"/>
    <lineage>
        <taxon>Bacteria</taxon>
        <taxon>Pseudomonadati</taxon>
        <taxon>Pseudomonadota</taxon>
        <taxon>Gammaproteobacteria</taxon>
        <taxon>Legionellales</taxon>
        <taxon>Legionellaceae</taxon>
        <taxon>Legionella</taxon>
    </lineage>
</organism>
<dbReference type="InterPro" id="IPR007523">
    <property type="entry name" value="NDUFAF3/AAMDC"/>
</dbReference>
<sequence>MNINLEAAEKNAVQAYSENQVQINSITYERSLIVSQEEVISDLAIHDIQAMDEQYLQQLLQFNPEVVIIGHEQTGKFPPMSIISALSQHRVGIECMSIGAASRTYNVLLSEQRAVVAGFIFAN</sequence>
<keyword evidence="2" id="KW-1185">Reference proteome</keyword>
<dbReference type="PANTHER" id="PTHR21192:SF2">
    <property type="entry name" value="NADH DEHYDROGENASE [UBIQUINONE] 1 ALPHA SUBCOMPLEX ASSEMBLY FACTOR 3"/>
    <property type="match status" value="1"/>
</dbReference>
<name>A0ABY4Y5A5_9GAMM</name>
<dbReference type="EMBL" id="CP071527">
    <property type="protein sequence ID" value="USQ12676.1"/>
    <property type="molecule type" value="Genomic_DNA"/>
</dbReference>
<reference evidence="1" key="1">
    <citation type="submission" date="2021-03" db="EMBL/GenBank/DDBJ databases">
        <title>Legionella lytica PCM 2298.</title>
        <authorList>
            <person name="Koper P."/>
        </authorList>
    </citation>
    <scope>NUCLEOTIDE SEQUENCE</scope>
    <source>
        <strain evidence="1">PCM 2298</strain>
    </source>
</reference>
<dbReference type="PANTHER" id="PTHR21192">
    <property type="entry name" value="NUCLEAR PROTEIN E3-3"/>
    <property type="match status" value="1"/>
</dbReference>
<dbReference type="Proteomes" id="UP001057474">
    <property type="component" value="Chromosome"/>
</dbReference>
<gene>
    <name evidence="1" type="ORF">J2N86_08105</name>
</gene>
<proteinExistence type="predicted"/>